<protein>
    <submittedName>
        <fullName evidence="2">Uncharacterized protein</fullName>
    </submittedName>
</protein>
<dbReference type="EMBL" id="CCKQ01005034">
    <property type="protein sequence ID" value="CDW76186.1"/>
    <property type="molecule type" value="Genomic_DNA"/>
</dbReference>
<feature type="compositionally biased region" description="Basic and acidic residues" evidence="1">
    <location>
        <begin position="137"/>
        <end position="146"/>
    </location>
</feature>
<feature type="compositionally biased region" description="Low complexity" evidence="1">
    <location>
        <begin position="329"/>
        <end position="349"/>
    </location>
</feature>
<feature type="region of interest" description="Disordered" evidence="1">
    <location>
        <begin position="389"/>
        <end position="412"/>
    </location>
</feature>
<evidence type="ECO:0000313" key="2">
    <source>
        <dbReference type="EMBL" id="CDW76186.1"/>
    </source>
</evidence>
<evidence type="ECO:0000256" key="1">
    <source>
        <dbReference type="SAM" id="MobiDB-lite"/>
    </source>
</evidence>
<feature type="compositionally biased region" description="Polar residues" evidence="1">
    <location>
        <begin position="390"/>
        <end position="402"/>
    </location>
</feature>
<name>A0A078A1Q5_STYLE</name>
<keyword evidence="3" id="KW-1185">Reference proteome</keyword>
<feature type="compositionally biased region" description="Polar residues" evidence="1">
    <location>
        <begin position="652"/>
        <end position="666"/>
    </location>
</feature>
<evidence type="ECO:0000313" key="3">
    <source>
        <dbReference type="Proteomes" id="UP000039865"/>
    </source>
</evidence>
<organism evidence="2 3">
    <name type="scientific">Stylonychia lemnae</name>
    <name type="common">Ciliate</name>
    <dbReference type="NCBI Taxonomy" id="5949"/>
    <lineage>
        <taxon>Eukaryota</taxon>
        <taxon>Sar</taxon>
        <taxon>Alveolata</taxon>
        <taxon>Ciliophora</taxon>
        <taxon>Intramacronucleata</taxon>
        <taxon>Spirotrichea</taxon>
        <taxon>Stichotrichia</taxon>
        <taxon>Sporadotrichida</taxon>
        <taxon>Oxytrichidae</taxon>
        <taxon>Stylonychinae</taxon>
        <taxon>Stylonychia</taxon>
    </lineage>
</organism>
<feature type="region of interest" description="Disordered" evidence="1">
    <location>
        <begin position="814"/>
        <end position="837"/>
    </location>
</feature>
<accession>A0A078A1Q5</accession>
<dbReference type="Proteomes" id="UP000039865">
    <property type="component" value="Unassembled WGS sequence"/>
</dbReference>
<dbReference type="AlphaFoldDB" id="A0A078A1Q5"/>
<gene>
    <name evidence="2" type="primary">Contig12932.g13798</name>
    <name evidence="2" type="ORF">STYLEM_5185</name>
</gene>
<feature type="region of interest" description="Disordered" evidence="1">
    <location>
        <begin position="137"/>
        <end position="167"/>
    </location>
</feature>
<feature type="region of interest" description="Disordered" evidence="1">
    <location>
        <begin position="631"/>
        <end position="690"/>
    </location>
</feature>
<feature type="compositionally biased region" description="Polar residues" evidence="1">
    <location>
        <begin position="147"/>
        <end position="164"/>
    </location>
</feature>
<sequence length="1013" mass="118598">MKQASIGTLRDSFDLDRVIRENDIIQQSFRHTIQSTKLKDQQQDQFSDVQDNPNFMSYQDNGDADCDILIKKMHKKVFSKTTKNRRVQDAHTFGTAKIGSQKSNDQSSKTRLFCEGDKLKSSLIDIDKSFGFIEEIQSRQDRKNQDQETIQNPRSPKSRSSGNAKSSKKLLLLQKSSPGKKKLNLNLTQKLTDQDTKWNKVIRFMKKNPKVLLNVIPTPKREPPERKEHSGKIVNLITINEKNKNIHPRMVTYNIDDDANGGSIQYIQKVQWFSKGRPQSCLRVRSPEFKQSQKDIYYQHKRIISNYYKDERHKEKRAAIEEQRFMARKQSSQSKTKSTKSKILVKSTSKSNYRGSTAATFETNPAIRVIDSRLKQRINQSQIQQSMSQVESNFQNSTNISQERPKTSHAQNRRIKKLVDAANKLNSTSQPFSTGMTDLSNVESVLKNFNDQMFGVQPRNGIEASNTDGQSRFREQRFNQTQLGKKSGLKLERDDFSQMKYRLRQMLATEKSKTYVGHPLNLETELSNQIANLEQQDQKHNHEMQQTGVGLYKSQQNFVNQNQLSQNDSSNQNHNLNINQDSSIMKIEEFQYQKLNDEELILDKIKSESIIPDNQIRMMPKENSMMIKSQEMTTNRRKLQQRQKSKEKSGEINISSRNTFDPQQSPKKSDHAKTIQKQSPKQRMQDDVRIRNKIRVRLSGDKKIYKRAVPKDKNATPEKSMKYLIKTIQSDDLKRIIEENERVQEQQQEQLRISQQLAIDQQKLMISPSLKKLGSDNRSLHFSNQIDERSPPPVVRLFPYRDLKDSKLFKQVLSEKNEKSAKNSHQSSNKLLKSQDKKKKVEDPYKLAIDELDYTLEQMKKNPRDFSHHQEELQEIYIKAMDILEVSMKNMGMKKIFAKIKDQFCNSADFRTTFKLVIRQKMMRETEQQLKYIFKSYLEFVEYESIIEQLRDDRAERDLVVYQIDKLFDIYESLMPLIIQFLKVNKIFQGVIVIHNRDLELFLKEVISRYSRS</sequence>
<proteinExistence type="predicted"/>
<feature type="region of interest" description="Disordered" evidence="1">
    <location>
        <begin position="324"/>
        <end position="349"/>
    </location>
</feature>
<reference evidence="2 3" key="1">
    <citation type="submission" date="2014-06" db="EMBL/GenBank/DDBJ databases">
        <authorList>
            <person name="Swart Estienne"/>
        </authorList>
    </citation>
    <scope>NUCLEOTIDE SEQUENCE [LARGE SCALE GENOMIC DNA]</scope>
    <source>
        <strain evidence="2 3">130c</strain>
    </source>
</reference>
<dbReference type="InParanoid" id="A0A078A1Q5"/>